<dbReference type="HOGENOM" id="CLU_1283459_0_0_1"/>
<comment type="caution">
    <text evidence="2">The sequence shown here is derived from an EMBL/GenBank/DDBJ whole genome shotgun (WGS) entry which is preliminary data.</text>
</comment>
<dbReference type="EMBL" id="AHHD01000484">
    <property type="protein sequence ID" value="EKG11361.1"/>
    <property type="molecule type" value="Genomic_DNA"/>
</dbReference>
<feature type="signal peptide" evidence="1">
    <location>
        <begin position="1"/>
        <end position="21"/>
    </location>
</feature>
<sequence>MFSLNSKFPTLLLILGTLAEAQQCYTPKHDSKADPNLQPCRNFPIYHPHLSCCPADAICLDNGLCLTPSSNSLEILQYRGCTWNWGVGQACPGAEYCRLKSRFRFCLGVDTLTPGEDATGYQYPVGSVFNIIPCSSGKYCCSVDEASNDCCANEEDTFEVSWGPIRDSTTTSYSTWTYTTTAYETTTETVCPATTETLSYTTPVANPTPGARFVA</sequence>
<name>K2QN55_MACPH</name>
<reference evidence="2 3" key="1">
    <citation type="journal article" date="2012" name="BMC Genomics">
        <title>Tools to kill: Genome of one of the most destructive plant pathogenic fungi Macrophomina phaseolina.</title>
        <authorList>
            <person name="Islam M.S."/>
            <person name="Haque M.S."/>
            <person name="Islam M.M."/>
            <person name="Emdad E.M."/>
            <person name="Halim A."/>
            <person name="Hossen Q.M.M."/>
            <person name="Hossain M.Z."/>
            <person name="Ahmed B."/>
            <person name="Rahim S."/>
            <person name="Rahman M.S."/>
            <person name="Alam M.M."/>
            <person name="Hou S."/>
            <person name="Wan X."/>
            <person name="Saito J.A."/>
            <person name="Alam M."/>
        </authorList>
    </citation>
    <scope>NUCLEOTIDE SEQUENCE [LARGE SCALE GENOMIC DNA]</scope>
    <source>
        <strain evidence="2 3">MS6</strain>
    </source>
</reference>
<evidence type="ECO:0000313" key="2">
    <source>
        <dbReference type="EMBL" id="EKG11361.1"/>
    </source>
</evidence>
<organism evidence="2 3">
    <name type="scientific">Macrophomina phaseolina (strain MS6)</name>
    <name type="common">Charcoal rot fungus</name>
    <dbReference type="NCBI Taxonomy" id="1126212"/>
    <lineage>
        <taxon>Eukaryota</taxon>
        <taxon>Fungi</taxon>
        <taxon>Dikarya</taxon>
        <taxon>Ascomycota</taxon>
        <taxon>Pezizomycotina</taxon>
        <taxon>Dothideomycetes</taxon>
        <taxon>Dothideomycetes incertae sedis</taxon>
        <taxon>Botryosphaeriales</taxon>
        <taxon>Botryosphaeriaceae</taxon>
        <taxon>Macrophomina</taxon>
    </lineage>
</organism>
<keyword evidence="1" id="KW-0732">Signal</keyword>
<feature type="chain" id="PRO_5003863310" evidence="1">
    <location>
        <begin position="22"/>
        <end position="215"/>
    </location>
</feature>
<dbReference type="VEuPathDB" id="FungiDB:MPH_11522"/>
<dbReference type="InParanoid" id="K2QN55"/>
<gene>
    <name evidence="2" type="ORF">MPH_11522</name>
</gene>
<accession>K2QN55</accession>
<evidence type="ECO:0000313" key="3">
    <source>
        <dbReference type="Proteomes" id="UP000007129"/>
    </source>
</evidence>
<proteinExistence type="predicted"/>
<dbReference type="AlphaFoldDB" id="K2QN55"/>
<protein>
    <submittedName>
        <fullName evidence="2">Uncharacterized protein</fullName>
    </submittedName>
</protein>
<evidence type="ECO:0000256" key="1">
    <source>
        <dbReference type="SAM" id="SignalP"/>
    </source>
</evidence>
<dbReference type="Proteomes" id="UP000007129">
    <property type="component" value="Unassembled WGS sequence"/>
</dbReference>
<dbReference type="OrthoDB" id="5215637at2759"/>